<proteinExistence type="predicted"/>
<keyword evidence="3" id="KW-0804">Transcription</keyword>
<evidence type="ECO:0000256" key="2">
    <source>
        <dbReference type="ARBA" id="ARBA00023125"/>
    </source>
</evidence>
<dbReference type="EMBL" id="DVLP01000390">
    <property type="protein sequence ID" value="HIT76558.1"/>
    <property type="molecule type" value="Genomic_DNA"/>
</dbReference>
<dbReference type="InterPro" id="IPR036388">
    <property type="entry name" value="WH-like_DNA-bd_sf"/>
</dbReference>
<accession>A0A9D1H0W0</accession>
<name>A0A9D1H0W0_9ACTN</name>
<evidence type="ECO:0000256" key="3">
    <source>
        <dbReference type="ARBA" id="ARBA00023163"/>
    </source>
</evidence>
<dbReference type="CDD" id="cd07377">
    <property type="entry name" value="WHTH_GntR"/>
    <property type="match status" value="1"/>
</dbReference>
<dbReference type="PANTHER" id="PTHR38445">
    <property type="entry name" value="HTH-TYPE TRANSCRIPTIONAL REPRESSOR YTRA"/>
    <property type="match status" value="1"/>
</dbReference>
<reference evidence="5" key="2">
    <citation type="journal article" date="2021" name="PeerJ">
        <title>Extensive microbial diversity within the chicken gut microbiome revealed by metagenomics and culture.</title>
        <authorList>
            <person name="Gilroy R."/>
            <person name="Ravi A."/>
            <person name="Getino M."/>
            <person name="Pursley I."/>
            <person name="Horton D.L."/>
            <person name="Alikhan N.F."/>
            <person name="Baker D."/>
            <person name="Gharbi K."/>
            <person name="Hall N."/>
            <person name="Watson M."/>
            <person name="Adriaenssens E.M."/>
            <person name="Foster-Nyarko E."/>
            <person name="Jarju S."/>
            <person name="Secka A."/>
            <person name="Antonio M."/>
            <person name="Oren A."/>
            <person name="Chaudhuri R.R."/>
            <person name="La Ragione R."/>
            <person name="Hildebrand F."/>
            <person name="Pallen M.J."/>
        </authorList>
    </citation>
    <scope>NUCLEOTIDE SEQUENCE</scope>
    <source>
        <strain evidence="5">ChiGjej1B1-24693</strain>
    </source>
</reference>
<reference evidence="5" key="1">
    <citation type="submission" date="2020-10" db="EMBL/GenBank/DDBJ databases">
        <authorList>
            <person name="Gilroy R."/>
        </authorList>
    </citation>
    <scope>NUCLEOTIDE SEQUENCE</scope>
    <source>
        <strain evidence="5">ChiGjej1B1-24693</strain>
    </source>
</reference>
<dbReference type="SUPFAM" id="SSF46785">
    <property type="entry name" value="Winged helix' DNA-binding domain"/>
    <property type="match status" value="1"/>
</dbReference>
<evidence type="ECO:0000256" key="1">
    <source>
        <dbReference type="ARBA" id="ARBA00023015"/>
    </source>
</evidence>
<gene>
    <name evidence="5" type="ORF">IAA98_13320</name>
</gene>
<dbReference type="GO" id="GO:0003677">
    <property type="term" value="F:DNA binding"/>
    <property type="evidence" value="ECO:0007669"/>
    <property type="project" value="UniProtKB-KW"/>
</dbReference>
<sequence>MLRIDPTSPTPPYEQLRHQLIDQIGRGELAPGDKLPAVRRLALDLGLAPNTVARTYRELEAGGYVHTRGRNGTIVATPDLGGGADIAERATALTTEYVTAMLGLGLSRETVVRYLQRGIAA</sequence>
<dbReference type="AlphaFoldDB" id="A0A9D1H0W0"/>
<dbReference type="InterPro" id="IPR036390">
    <property type="entry name" value="WH_DNA-bd_sf"/>
</dbReference>
<keyword evidence="2" id="KW-0238">DNA-binding</keyword>
<evidence type="ECO:0000313" key="5">
    <source>
        <dbReference type="EMBL" id="HIT76558.1"/>
    </source>
</evidence>
<keyword evidence="1" id="KW-0805">Transcription regulation</keyword>
<feature type="domain" description="HTH gntR-type" evidence="4">
    <location>
        <begin position="10"/>
        <end position="78"/>
    </location>
</feature>
<dbReference type="PANTHER" id="PTHR38445:SF9">
    <property type="entry name" value="HTH-TYPE TRANSCRIPTIONAL REPRESSOR YTRA"/>
    <property type="match status" value="1"/>
</dbReference>
<dbReference type="Proteomes" id="UP000886842">
    <property type="component" value="Unassembled WGS sequence"/>
</dbReference>
<dbReference type="InterPro" id="IPR000524">
    <property type="entry name" value="Tscrpt_reg_HTH_GntR"/>
</dbReference>
<evidence type="ECO:0000259" key="4">
    <source>
        <dbReference type="PROSITE" id="PS50949"/>
    </source>
</evidence>
<organism evidence="5 6">
    <name type="scientific">Candidatus Avipropionibacterium avicola</name>
    <dbReference type="NCBI Taxonomy" id="2840701"/>
    <lineage>
        <taxon>Bacteria</taxon>
        <taxon>Bacillati</taxon>
        <taxon>Actinomycetota</taxon>
        <taxon>Actinomycetes</taxon>
        <taxon>Propionibacteriales</taxon>
        <taxon>Propionibacteriaceae</taxon>
        <taxon>Propionibacteriaceae incertae sedis</taxon>
        <taxon>Candidatus Avipropionibacterium</taxon>
    </lineage>
</organism>
<evidence type="ECO:0000313" key="6">
    <source>
        <dbReference type="Proteomes" id="UP000886842"/>
    </source>
</evidence>
<dbReference type="SMART" id="SM00345">
    <property type="entry name" value="HTH_GNTR"/>
    <property type="match status" value="1"/>
</dbReference>
<dbReference type="Gene3D" id="1.10.10.10">
    <property type="entry name" value="Winged helix-like DNA-binding domain superfamily/Winged helix DNA-binding domain"/>
    <property type="match status" value="1"/>
</dbReference>
<dbReference type="PROSITE" id="PS50949">
    <property type="entry name" value="HTH_GNTR"/>
    <property type="match status" value="1"/>
</dbReference>
<protein>
    <submittedName>
        <fullName evidence="5">GntR family transcriptional regulator</fullName>
    </submittedName>
</protein>
<comment type="caution">
    <text evidence="5">The sequence shown here is derived from an EMBL/GenBank/DDBJ whole genome shotgun (WGS) entry which is preliminary data.</text>
</comment>
<dbReference type="GO" id="GO:0003700">
    <property type="term" value="F:DNA-binding transcription factor activity"/>
    <property type="evidence" value="ECO:0007669"/>
    <property type="project" value="InterPro"/>
</dbReference>
<dbReference type="Pfam" id="PF00392">
    <property type="entry name" value="GntR"/>
    <property type="match status" value="1"/>
</dbReference>